<dbReference type="PANTHER" id="PTHR12616:SF1">
    <property type="entry name" value="VACUOLAR PROTEIN SORTING-ASSOCIATED PROTEIN 41 HOMOLOG"/>
    <property type="match status" value="1"/>
</dbReference>
<dbReference type="Gene3D" id="2.130.10.10">
    <property type="entry name" value="YVTN repeat-like/Quinoprotein amine dehydrogenase"/>
    <property type="match status" value="1"/>
</dbReference>
<dbReference type="Pfam" id="PF23411">
    <property type="entry name" value="Beta-prop_Vps41"/>
    <property type="match status" value="1"/>
</dbReference>
<sequence>MSEDGTEKHLVHDHGKQDNDGLNGSNLNGNGVDKTEKELGEEEKQNEEEEEEEEEEPPTLKYTRLTQLPSRFFNKDPISACHFHDSIFIFATHSGFIHLTKTDLTPIRTFRAHRASVLSIHTDGQYVATGSMDGTVVIGSIEDEQDIVAFNFKRPIHAVVLDRQYRVTKSFISGGMAGNVVLSSKNWLGQRNDVVLDSDNGPIVNIQIIDDLIIWMNDRGITIYQLPTKMTLYNIALPKDFKTRPDLYWPKVYFSALNQIVIAWCNYIWFIKVSMTKESETDNKFLSSTSSTFKPSYDKKIEIEKVIALEHDIIAGISQFNNDDIMILNYLLPDEETGISPPPELKLINSDTLEESLDDVIELKNFENLGVNDYHLYQYVDPECKRWFLISANDGVIVEEFNIHDKYQWYLKKHDYLKAWSISEYIVEKLERLNVGLKQMNAFVEANNWKEAAKFLSQILDCIGKDHLDRVKEVWEDWLRIFYKSNKVDDIVDYIPKDDNFGVEKGIYNKYLEYYLDAKQFLKFNELIRNWNHELFDLKYIKNLIEINLKNYDQGDQKDVSEVEIYELRKLFVDLCVELNEYAPAVEHLIKLKDKHLLQFLSENNLIEDFFDQLPEIITLNLSRDEIDLSPLDYLKEKLDDKIEILINNRHKILPQDILNKMEAHNLNLINYLYFEKLFKLDKFLVKNFENDMVKLSASYNRPMLLSFLMKSNNYNIENAIKICESKNYIKELVYLLSKVGQNKKALMLIIDKLNDPEQAINFVTNFNDKELWDYLLDYSMDKPKFIKSLILKAGDTIDPKSIVMRIPEKVEIDDLQNLLINITSNNNMEVLINRRILKIIEAETMSYFDELKNLKLKGYLIDPRDYLKQDWELGPEQEQATFIKFVDESKKTLIKEEQLIGKENIWKSVSTSISQKITHLAYIKEKWALHLSNGNKE</sequence>
<dbReference type="GO" id="GO:0032258">
    <property type="term" value="P:cytoplasm to vacuole targeting by the Cvt pathway"/>
    <property type="evidence" value="ECO:0007669"/>
    <property type="project" value="EnsemblFungi"/>
</dbReference>
<evidence type="ECO:0000256" key="4">
    <source>
        <dbReference type="PIRNR" id="PIRNR028921"/>
    </source>
</evidence>
<dbReference type="GO" id="GO:0005770">
    <property type="term" value="C:late endosome"/>
    <property type="evidence" value="ECO:0007669"/>
    <property type="project" value="UniProtKB-UniRule"/>
</dbReference>
<name>A0A1E4TNN0_PACTA</name>
<dbReference type="InterPro" id="IPR011990">
    <property type="entry name" value="TPR-like_helical_dom_sf"/>
</dbReference>
<comment type="similarity">
    <text evidence="1 4">Belongs to the VPS41 family.</text>
</comment>
<dbReference type="OrthoDB" id="244107at2759"/>
<dbReference type="GO" id="GO:0042144">
    <property type="term" value="P:vacuole fusion, non-autophagic"/>
    <property type="evidence" value="ECO:0007669"/>
    <property type="project" value="EnsemblFungi"/>
</dbReference>
<dbReference type="Proteomes" id="UP000094236">
    <property type="component" value="Unassembled WGS sequence"/>
</dbReference>
<feature type="compositionally biased region" description="Low complexity" evidence="6">
    <location>
        <begin position="20"/>
        <end position="31"/>
    </location>
</feature>
<feature type="repeat" description="CHCR" evidence="5">
    <location>
        <begin position="646"/>
        <end position="789"/>
    </location>
</feature>
<dbReference type="InterPro" id="IPR000547">
    <property type="entry name" value="Clathrin_H-chain/VPS_repeat"/>
</dbReference>
<dbReference type="InterPro" id="IPR045111">
    <property type="entry name" value="Vps41/Vps8"/>
</dbReference>
<evidence type="ECO:0000256" key="2">
    <source>
        <dbReference type="ARBA" id="ARBA00022448"/>
    </source>
</evidence>
<dbReference type="SMART" id="SM00320">
    <property type="entry name" value="WD40"/>
    <property type="match status" value="2"/>
</dbReference>
<feature type="region of interest" description="Disordered" evidence="6">
    <location>
        <begin position="1"/>
        <end position="63"/>
    </location>
</feature>
<evidence type="ECO:0000256" key="6">
    <source>
        <dbReference type="SAM" id="MobiDB-lite"/>
    </source>
</evidence>
<dbReference type="GO" id="GO:0035091">
    <property type="term" value="F:phosphatidylinositol binding"/>
    <property type="evidence" value="ECO:0007669"/>
    <property type="project" value="EnsemblFungi"/>
</dbReference>
<accession>A0A1E4TNN0</accession>
<dbReference type="SUPFAM" id="SSF50978">
    <property type="entry name" value="WD40 repeat-like"/>
    <property type="match status" value="1"/>
</dbReference>
<feature type="compositionally biased region" description="Basic and acidic residues" evidence="6">
    <location>
        <begin position="1"/>
        <end position="19"/>
    </location>
</feature>
<keyword evidence="2 4" id="KW-0813">Transport</keyword>
<dbReference type="STRING" id="669874.A0A1E4TNN0"/>
<dbReference type="GO" id="GO:0000329">
    <property type="term" value="C:fungal-type vacuole membrane"/>
    <property type="evidence" value="ECO:0007669"/>
    <property type="project" value="UniProtKB-UniRule"/>
</dbReference>
<protein>
    <recommendedName>
        <fullName evidence="4">Vacuolar protein sorting-associated protein 41</fullName>
    </recommendedName>
</protein>
<dbReference type="AlphaFoldDB" id="A0A1E4TNN0"/>
<dbReference type="InterPro" id="IPR015943">
    <property type="entry name" value="WD40/YVTN_repeat-like_dom_sf"/>
</dbReference>
<dbReference type="GO" id="GO:0030897">
    <property type="term" value="C:HOPS complex"/>
    <property type="evidence" value="ECO:0007669"/>
    <property type="project" value="UniProtKB-UniRule"/>
</dbReference>
<evidence type="ECO:0000256" key="3">
    <source>
        <dbReference type="ARBA" id="ARBA00022927"/>
    </source>
</evidence>
<dbReference type="PANTHER" id="PTHR12616">
    <property type="entry name" value="VACUOLAR PROTEIN SORTING VPS41"/>
    <property type="match status" value="1"/>
</dbReference>
<dbReference type="Gene3D" id="1.25.40.10">
    <property type="entry name" value="Tetratricopeptide repeat domain"/>
    <property type="match status" value="1"/>
</dbReference>
<dbReference type="GO" id="GO:0034727">
    <property type="term" value="P:piecemeal microautophagy of the nucleus"/>
    <property type="evidence" value="ECO:0007669"/>
    <property type="project" value="EnsemblFungi"/>
</dbReference>
<dbReference type="Pfam" id="PF23556">
    <property type="entry name" value="TPR_Vps41"/>
    <property type="match status" value="1"/>
</dbReference>
<dbReference type="PROSITE" id="PS50236">
    <property type="entry name" value="CHCR"/>
    <property type="match status" value="1"/>
</dbReference>
<dbReference type="EMBL" id="KV454018">
    <property type="protein sequence ID" value="ODV93329.1"/>
    <property type="molecule type" value="Genomic_DNA"/>
</dbReference>
<dbReference type="GO" id="GO:0099022">
    <property type="term" value="P:vesicle tethering"/>
    <property type="evidence" value="ECO:0007669"/>
    <property type="project" value="EnsemblFungi"/>
</dbReference>
<comment type="subcellular location">
    <subcellularLocation>
        <location evidence="4">Vacuole</location>
    </subcellularLocation>
</comment>
<evidence type="ECO:0000256" key="5">
    <source>
        <dbReference type="PROSITE-ProRule" id="PRU01006"/>
    </source>
</evidence>
<dbReference type="SMART" id="SM00299">
    <property type="entry name" value="CLH"/>
    <property type="match status" value="1"/>
</dbReference>
<dbReference type="GO" id="GO:0035542">
    <property type="term" value="P:regulation of SNARE complex assembly"/>
    <property type="evidence" value="ECO:0007669"/>
    <property type="project" value="EnsemblFungi"/>
</dbReference>
<dbReference type="GO" id="GO:0031267">
    <property type="term" value="F:small GTPase binding"/>
    <property type="evidence" value="ECO:0007669"/>
    <property type="project" value="EnsemblFungi"/>
</dbReference>
<gene>
    <name evidence="8" type="ORF">PACTADRAFT_51930</name>
</gene>
<dbReference type="FunFam" id="2.130.10.10:FF:000933">
    <property type="entry name" value="Vacuolar protein sorting-associated protein 41"/>
    <property type="match status" value="1"/>
</dbReference>
<dbReference type="PIRSF" id="PIRSF028921">
    <property type="entry name" value="VPS41"/>
    <property type="match status" value="1"/>
</dbReference>
<keyword evidence="9" id="KW-1185">Reference proteome</keyword>
<dbReference type="GO" id="GO:0034058">
    <property type="term" value="P:endosomal vesicle fusion"/>
    <property type="evidence" value="ECO:0007669"/>
    <property type="project" value="UniProtKB-UniRule"/>
</dbReference>
<comment type="function">
    <text evidence="4">Required for vacuolar assembly and vacuolar traffic.</text>
</comment>
<dbReference type="InterPro" id="IPR057780">
    <property type="entry name" value="Beta-prop_Vps41"/>
</dbReference>
<keyword evidence="3 4" id="KW-0653">Protein transport</keyword>
<dbReference type="GO" id="GO:0009267">
    <property type="term" value="P:cellular response to starvation"/>
    <property type="evidence" value="ECO:0007669"/>
    <property type="project" value="TreeGrafter"/>
</dbReference>
<evidence type="ECO:0000313" key="8">
    <source>
        <dbReference type="EMBL" id="ODV93329.1"/>
    </source>
</evidence>
<proteinExistence type="inferred from homology"/>
<evidence type="ECO:0000256" key="1">
    <source>
        <dbReference type="ARBA" id="ARBA00009582"/>
    </source>
</evidence>
<keyword evidence="4" id="KW-0926">Vacuole</keyword>
<evidence type="ECO:0000313" key="9">
    <source>
        <dbReference type="Proteomes" id="UP000094236"/>
    </source>
</evidence>
<dbReference type="InterPro" id="IPR001680">
    <property type="entry name" value="WD40_rpt"/>
</dbReference>
<feature type="domain" description="Vps41 beta-propeller" evidence="7">
    <location>
        <begin position="60"/>
        <end position="400"/>
    </location>
</feature>
<feature type="compositionally biased region" description="Acidic residues" evidence="6">
    <location>
        <begin position="39"/>
        <end position="57"/>
    </location>
</feature>
<dbReference type="InterPro" id="IPR036322">
    <property type="entry name" value="WD40_repeat_dom_sf"/>
</dbReference>
<dbReference type="InterPro" id="IPR016902">
    <property type="entry name" value="Vps41"/>
</dbReference>
<organism evidence="8 9">
    <name type="scientific">Pachysolen tannophilus NRRL Y-2460</name>
    <dbReference type="NCBI Taxonomy" id="669874"/>
    <lineage>
        <taxon>Eukaryota</taxon>
        <taxon>Fungi</taxon>
        <taxon>Dikarya</taxon>
        <taxon>Ascomycota</taxon>
        <taxon>Saccharomycotina</taxon>
        <taxon>Pichiomycetes</taxon>
        <taxon>Pachysolenaceae</taxon>
        <taxon>Pachysolen</taxon>
    </lineage>
</organism>
<dbReference type="GO" id="GO:0006624">
    <property type="term" value="P:vacuolar protein processing"/>
    <property type="evidence" value="ECO:0007669"/>
    <property type="project" value="EnsemblFungi"/>
</dbReference>
<reference evidence="9" key="1">
    <citation type="submission" date="2016-05" db="EMBL/GenBank/DDBJ databases">
        <title>Comparative genomics of biotechnologically important yeasts.</title>
        <authorList>
            <consortium name="DOE Joint Genome Institute"/>
            <person name="Riley R."/>
            <person name="Haridas S."/>
            <person name="Wolfe K.H."/>
            <person name="Lopes M.R."/>
            <person name="Hittinger C.T."/>
            <person name="Goker M."/>
            <person name="Salamov A."/>
            <person name="Wisecaver J."/>
            <person name="Long T.M."/>
            <person name="Aerts A.L."/>
            <person name="Barry K."/>
            <person name="Choi C."/>
            <person name="Clum A."/>
            <person name="Coughlan A.Y."/>
            <person name="Deshpande S."/>
            <person name="Douglass A.P."/>
            <person name="Hanson S.J."/>
            <person name="Klenk H.-P."/>
            <person name="Labutti K."/>
            <person name="Lapidus A."/>
            <person name="Lindquist E."/>
            <person name="Lipzen A."/>
            <person name="Meier-Kolthoff J.P."/>
            <person name="Ohm R.A."/>
            <person name="Otillar R.P."/>
            <person name="Pangilinan J."/>
            <person name="Peng Y."/>
            <person name="Rokas A."/>
            <person name="Rosa C.A."/>
            <person name="Scheuner C."/>
            <person name="Sibirny A.A."/>
            <person name="Slot J.C."/>
            <person name="Stielow J.B."/>
            <person name="Sun H."/>
            <person name="Kurtzman C.P."/>
            <person name="Blackwell M."/>
            <person name="Grigoriev I.V."/>
            <person name="Jeffries T.W."/>
        </authorList>
    </citation>
    <scope>NUCLEOTIDE SEQUENCE [LARGE SCALE GENOMIC DNA]</scope>
    <source>
        <strain evidence="9">NRRL Y-2460</strain>
    </source>
</reference>
<evidence type="ECO:0000259" key="7">
    <source>
        <dbReference type="Pfam" id="PF23411"/>
    </source>
</evidence>